<comment type="caution">
    <text evidence="1">The sequence shown here is derived from an EMBL/GenBank/DDBJ whole genome shotgun (WGS) entry which is preliminary data.</text>
</comment>
<sequence length="133" mass="14314">MTAPFLAPAPARTGRQIAALHAAVALLERLGSLAVLTITVDVDYSPDLVLGVEAQVTMHAEDHDQRDTVCLDRLNAASVALGLPIRHEWTRDGLHAFGLAAFDVNGVPVHLWTAFADPAITTRAHALTTLHRR</sequence>
<evidence type="ECO:0000313" key="1">
    <source>
        <dbReference type="EMBL" id="THJ72641.1"/>
    </source>
</evidence>
<name>A0A4S5EKG4_9ACTN</name>
<dbReference type="EMBL" id="SSXH01000351">
    <property type="protein sequence ID" value="THJ72641.1"/>
    <property type="molecule type" value="Genomic_DNA"/>
</dbReference>
<gene>
    <name evidence="1" type="ORF">E7Y31_14245</name>
</gene>
<organism evidence="1 2">
    <name type="scientific">Candidatus Frankia alpina</name>
    <dbReference type="NCBI Taxonomy" id="2699483"/>
    <lineage>
        <taxon>Bacteria</taxon>
        <taxon>Bacillati</taxon>
        <taxon>Actinomycetota</taxon>
        <taxon>Actinomycetes</taxon>
        <taxon>Frankiales</taxon>
        <taxon>Frankiaceae</taxon>
        <taxon>Frankia</taxon>
    </lineage>
</organism>
<proteinExistence type="predicted"/>
<dbReference type="AlphaFoldDB" id="A0A4S5EKG4"/>
<keyword evidence="2" id="KW-1185">Reference proteome</keyword>
<accession>A0A4S5EKG4</accession>
<evidence type="ECO:0000313" key="2">
    <source>
        <dbReference type="Proteomes" id="UP000305282"/>
    </source>
</evidence>
<dbReference type="OrthoDB" id="9947820at2"/>
<protein>
    <submittedName>
        <fullName evidence="1">Uncharacterized protein</fullName>
    </submittedName>
</protein>
<dbReference type="RefSeq" id="WP_136448573.1">
    <property type="nucleotide sequence ID" value="NZ_CADCWT010000026.1"/>
</dbReference>
<reference evidence="1 2" key="1">
    <citation type="submission" date="2019-04" db="EMBL/GenBank/DDBJ databases">
        <title>Draft genome sequences for three unisolated Alnus-infective Frankia Sp+ strains, AgTrS, AiOr and AvVan, the first sequenced Frankia strains able to sporulate in-planta.</title>
        <authorList>
            <person name="Bethencourt L."/>
            <person name="Vautrin F."/>
            <person name="Taib N."/>
            <person name="Dubost A."/>
            <person name="Castro-Garcia L."/>
            <person name="Imbaud O."/>
            <person name="Abrouk D."/>
            <person name="Fournier P."/>
            <person name="Briolay J."/>
            <person name="Nguyen A."/>
            <person name="Normand P."/>
            <person name="Fernandez M.P."/>
            <person name="Brochier-Armanet C."/>
            <person name="Herrera-Belaroussi A."/>
        </authorList>
    </citation>
    <scope>NUCLEOTIDE SEQUENCE [LARGE SCALE GENOMIC DNA]</scope>
    <source>
        <strain evidence="1 2">AvVan</strain>
    </source>
</reference>
<dbReference type="Proteomes" id="UP000305282">
    <property type="component" value="Unassembled WGS sequence"/>
</dbReference>